<accession>A0A0R2D5N2</accession>
<dbReference type="SUPFAM" id="SSF52317">
    <property type="entry name" value="Class I glutamine amidotransferase-like"/>
    <property type="match status" value="1"/>
</dbReference>
<dbReference type="GO" id="GO:0008233">
    <property type="term" value="F:peptidase activity"/>
    <property type="evidence" value="ECO:0007669"/>
    <property type="project" value="UniProtKB-KW"/>
</dbReference>
<comment type="similarity">
    <text evidence="1">Belongs to the peptidase C56 family.</text>
</comment>
<dbReference type="PANTHER" id="PTHR42733">
    <property type="entry name" value="DJ-1 PROTEIN"/>
    <property type="match status" value="1"/>
</dbReference>
<evidence type="ECO:0000313" key="4">
    <source>
        <dbReference type="Proteomes" id="UP000051638"/>
    </source>
</evidence>
<evidence type="ECO:0000256" key="1">
    <source>
        <dbReference type="ARBA" id="ARBA00008542"/>
    </source>
</evidence>
<feature type="domain" description="DJ-1/PfpI" evidence="2">
    <location>
        <begin position="29"/>
        <end position="192"/>
    </location>
</feature>
<dbReference type="InterPro" id="IPR029062">
    <property type="entry name" value="Class_I_gatase-like"/>
</dbReference>
<name>A0A0R2D5N2_9LACO</name>
<dbReference type="Proteomes" id="UP000051638">
    <property type="component" value="Unassembled WGS sequence"/>
</dbReference>
<dbReference type="Gene3D" id="3.40.50.880">
    <property type="match status" value="1"/>
</dbReference>
<reference evidence="3 4" key="1">
    <citation type="journal article" date="2015" name="Genome Announc.">
        <title>Expanding the biotechnology potential of lactobacilli through comparative genomics of 213 strains and associated genera.</title>
        <authorList>
            <person name="Sun Z."/>
            <person name="Harris H.M."/>
            <person name="McCann A."/>
            <person name="Guo C."/>
            <person name="Argimon S."/>
            <person name="Zhang W."/>
            <person name="Yang X."/>
            <person name="Jeffery I.B."/>
            <person name="Cooney J.C."/>
            <person name="Kagawa T.F."/>
            <person name="Liu W."/>
            <person name="Song Y."/>
            <person name="Salvetti E."/>
            <person name="Wrobel A."/>
            <person name="Rasinkangas P."/>
            <person name="Parkhill J."/>
            <person name="Rea M.C."/>
            <person name="O'Sullivan O."/>
            <person name="Ritari J."/>
            <person name="Douillard F.P."/>
            <person name="Paul Ross R."/>
            <person name="Yang R."/>
            <person name="Briner A.E."/>
            <person name="Felis G.E."/>
            <person name="de Vos W.M."/>
            <person name="Barrangou R."/>
            <person name="Klaenhammer T.R."/>
            <person name="Caufield P.W."/>
            <person name="Cui Y."/>
            <person name="Zhang H."/>
            <person name="O'Toole P.W."/>
        </authorList>
    </citation>
    <scope>NUCLEOTIDE SEQUENCE [LARGE SCALE GENOMIC DNA]</scope>
    <source>
        <strain evidence="3 4">DSM 20253</strain>
    </source>
</reference>
<keyword evidence="4" id="KW-1185">Reference proteome</keyword>
<dbReference type="Pfam" id="PF01965">
    <property type="entry name" value="DJ-1_PfpI"/>
    <property type="match status" value="1"/>
</dbReference>
<dbReference type="PANTHER" id="PTHR42733:SF2">
    <property type="entry name" value="DJ-1_THIJ_PFPI FAMILY PROTEIN"/>
    <property type="match status" value="1"/>
</dbReference>
<comment type="caution">
    <text evidence="3">The sequence shown here is derived from an EMBL/GenBank/DDBJ whole genome shotgun (WGS) entry which is preliminary data.</text>
</comment>
<dbReference type="InterPro" id="IPR002818">
    <property type="entry name" value="DJ-1/PfpI"/>
</dbReference>
<evidence type="ECO:0000313" key="3">
    <source>
        <dbReference type="EMBL" id="KRM95187.1"/>
    </source>
</evidence>
<sequence length="196" mass="21587">MSFLIELCRFLLVDWIKMRIGGIQMATNKTIAVVVTNDVEDVELTSPREALVKAGYQVCLIGMRAGEIIQGKKGTAFLIDKGIDDVKPEDFRALLIPGGFSPDQLRGDQRFVDFVKAFLENHRPTFAICHGPQLFIQTGLADQLELTAYKTVQPDLAYAGAKVSDQAVVNHNNLITSRNPDDLPQFNQAIVAALAD</sequence>
<gene>
    <name evidence="3" type="ORF">FC24_GL002236</name>
</gene>
<dbReference type="GO" id="GO:0006508">
    <property type="term" value="P:proteolysis"/>
    <property type="evidence" value="ECO:0007669"/>
    <property type="project" value="UniProtKB-KW"/>
</dbReference>
<dbReference type="NCBIfam" id="TIGR01382">
    <property type="entry name" value="PfpI"/>
    <property type="match status" value="1"/>
</dbReference>
<dbReference type="CDD" id="cd03134">
    <property type="entry name" value="GATase1_PfpI_like"/>
    <property type="match status" value="1"/>
</dbReference>
<evidence type="ECO:0000259" key="2">
    <source>
        <dbReference type="Pfam" id="PF01965"/>
    </source>
</evidence>
<dbReference type="PROSITE" id="PS51276">
    <property type="entry name" value="PEPTIDASE_C56_PFPI"/>
    <property type="match status" value="1"/>
</dbReference>
<dbReference type="STRING" id="1423796.FC24_GL002236"/>
<keyword evidence="3" id="KW-0378">Hydrolase</keyword>
<dbReference type="AlphaFoldDB" id="A0A0R2D5N2"/>
<dbReference type="EMBL" id="AYYI01000075">
    <property type="protein sequence ID" value="KRM95187.1"/>
    <property type="molecule type" value="Genomic_DNA"/>
</dbReference>
<organism evidence="3 4">
    <name type="scientific">Loigolactobacillus rennini DSM 20253</name>
    <dbReference type="NCBI Taxonomy" id="1423796"/>
    <lineage>
        <taxon>Bacteria</taxon>
        <taxon>Bacillati</taxon>
        <taxon>Bacillota</taxon>
        <taxon>Bacilli</taxon>
        <taxon>Lactobacillales</taxon>
        <taxon>Lactobacillaceae</taxon>
        <taxon>Loigolactobacillus</taxon>
    </lineage>
</organism>
<keyword evidence="3" id="KW-0645">Protease</keyword>
<dbReference type="PATRIC" id="fig|1423796.3.peg.2270"/>
<protein>
    <submittedName>
        <fullName evidence="3">PfpI family intracellular protease</fullName>
    </submittedName>
</protein>
<proteinExistence type="inferred from homology"/>
<dbReference type="InterPro" id="IPR006286">
    <property type="entry name" value="C56_PfpI-like"/>
</dbReference>